<proteinExistence type="predicted"/>
<accession>A0ABW6RJS2</accession>
<comment type="caution">
    <text evidence="2">The sequence shown here is derived from an EMBL/GenBank/DDBJ whole genome shotgun (WGS) entry which is preliminary data.</text>
</comment>
<reference evidence="2 3" key="1">
    <citation type="submission" date="2024-10" db="EMBL/GenBank/DDBJ databases">
        <title>The Natural Products Discovery Center: Release of the First 8490 Sequenced Strains for Exploring Actinobacteria Biosynthetic Diversity.</title>
        <authorList>
            <person name="Kalkreuter E."/>
            <person name="Kautsar S.A."/>
            <person name="Yang D."/>
            <person name="Bader C.D."/>
            <person name="Teijaro C.N."/>
            <person name="Fluegel L."/>
            <person name="Davis C.M."/>
            <person name="Simpson J.R."/>
            <person name="Lauterbach L."/>
            <person name="Steele A.D."/>
            <person name="Gui C."/>
            <person name="Meng S."/>
            <person name="Li G."/>
            <person name="Viehrig K."/>
            <person name="Ye F."/>
            <person name="Su P."/>
            <person name="Kiefer A.F."/>
            <person name="Nichols A."/>
            <person name="Cepeda A.J."/>
            <person name="Yan W."/>
            <person name="Fan B."/>
            <person name="Jiang Y."/>
            <person name="Adhikari A."/>
            <person name="Zheng C.-J."/>
            <person name="Schuster L."/>
            <person name="Cowan T.M."/>
            <person name="Smanski M.J."/>
            <person name="Chevrette M.G."/>
            <person name="De Carvalho L.P.S."/>
            <person name="Shen B."/>
        </authorList>
    </citation>
    <scope>NUCLEOTIDE SEQUENCE [LARGE SCALE GENOMIC DNA]</scope>
    <source>
        <strain evidence="2 3">NPDC003029</strain>
    </source>
</reference>
<dbReference type="InterPro" id="IPR038740">
    <property type="entry name" value="BioF2-like_GNAT_dom"/>
</dbReference>
<dbReference type="RefSeq" id="WP_387896763.1">
    <property type="nucleotide sequence ID" value="NZ_JBIAPK010000007.1"/>
</dbReference>
<evidence type="ECO:0000313" key="3">
    <source>
        <dbReference type="Proteomes" id="UP001601976"/>
    </source>
</evidence>
<name>A0ABW6RJS2_9ACTN</name>
<dbReference type="Pfam" id="PF13480">
    <property type="entry name" value="Acetyltransf_6"/>
    <property type="match status" value="1"/>
</dbReference>
<feature type="domain" description="BioF2-like acetyltransferase" evidence="1">
    <location>
        <begin position="178"/>
        <end position="324"/>
    </location>
</feature>
<dbReference type="EMBL" id="JBIAPK010000007">
    <property type="protein sequence ID" value="MFF3341797.1"/>
    <property type="molecule type" value="Genomic_DNA"/>
</dbReference>
<protein>
    <submittedName>
        <fullName evidence="2">GNAT family N-acetyltransferase</fullName>
    </submittedName>
</protein>
<dbReference type="InterPro" id="IPR016181">
    <property type="entry name" value="Acyl_CoA_acyltransferase"/>
</dbReference>
<keyword evidence="3" id="KW-1185">Reference proteome</keyword>
<gene>
    <name evidence="2" type="ORF">ACFYWW_24230</name>
</gene>
<evidence type="ECO:0000313" key="2">
    <source>
        <dbReference type="EMBL" id="MFF3341797.1"/>
    </source>
</evidence>
<dbReference type="SUPFAM" id="SSF55729">
    <property type="entry name" value="Acyl-CoA N-acyltransferases (Nat)"/>
    <property type="match status" value="1"/>
</dbReference>
<dbReference type="Proteomes" id="UP001601976">
    <property type="component" value="Unassembled WGS sequence"/>
</dbReference>
<evidence type="ECO:0000259" key="1">
    <source>
        <dbReference type="Pfam" id="PF13480"/>
    </source>
</evidence>
<sequence length="402" mass="44754">MAAAGNQRGRDRGLTVTLCRDPKRFAALQEEWDGLRRRCASATPFQSHAWLHSWWLSYGGNGRLRVVLARRDGRLIGAAPLMLVHRPMPLLVSIGGAISDFSDVLVDDEEATSAIRALERGLDRAARQAVIDLREVRPGAAAERLYERWTGARARLTDSTCMELPAEPIDDLVKRMQSSRAQRVRAKLRKIDALKIESHVVAGHEVPGAVGRLLRLHELQWRGRGVNVEHLRPRFAEHLVRAASRMLKDGEAAVTEFRLDGEVIAVSMTLQSGLLSGGYLYGADPGLREKKVDVTTMLLRQEAHLAAGSGRGVLSLLRGSEPYKNHWRPETVTNQRLLLARSGLEPLLRVRESQVTMRDRAAETVSTRFPAARDWRDRVNSWRADGTVRISSAPGIPASHRT</sequence>
<organism evidence="2 3">
    <name type="scientific">Streptomyces flavidovirens</name>
    <dbReference type="NCBI Taxonomy" id="67298"/>
    <lineage>
        <taxon>Bacteria</taxon>
        <taxon>Bacillati</taxon>
        <taxon>Actinomycetota</taxon>
        <taxon>Actinomycetes</taxon>
        <taxon>Kitasatosporales</taxon>
        <taxon>Streptomycetaceae</taxon>
        <taxon>Streptomyces</taxon>
    </lineage>
</organism>